<evidence type="ECO:0000256" key="7">
    <source>
        <dbReference type="RuleBase" id="RU000384"/>
    </source>
</evidence>
<dbReference type="EMBL" id="SRMF01000008">
    <property type="protein sequence ID" value="TGG91455.1"/>
    <property type="molecule type" value="Genomic_DNA"/>
</dbReference>
<dbReference type="OrthoDB" id="9789509at2"/>
<evidence type="ECO:0000256" key="2">
    <source>
        <dbReference type="ARBA" id="ARBA00022598"/>
    </source>
</evidence>
<dbReference type="AlphaFoldDB" id="A0A4Z0WCL5"/>
<comment type="similarity">
    <text evidence="6 7">Belongs to the glutamine synthetase family.</text>
</comment>
<evidence type="ECO:0000256" key="1">
    <source>
        <dbReference type="ARBA" id="ARBA00001946"/>
    </source>
</evidence>
<dbReference type="Pfam" id="PF00120">
    <property type="entry name" value="Gln-synt_C"/>
    <property type="match status" value="1"/>
</dbReference>
<keyword evidence="11" id="KW-1185">Reference proteome</keyword>
<dbReference type="PANTHER" id="PTHR43785:SF12">
    <property type="entry name" value="TYPE-1 GLUTAMINE SYNTHETASE 2"/>
    <property type="match status" value="1"/>
</dbReference>
<dbReference type="PROSITE" id="PS51986">
    <property type="entry name" value="GS_BETA_GRASP"/>
    <property type="match status" value="1"/>
</dbReference>
<dbReference type="Gene3D" id="3.10.20.70">
    <property type="entry name" value="Glutamine synthetase, N-terminal domain"/>
    <property type="match status" value="1"/>
</dbReference>
<dbReference type="InterPro" id="IPR008146">
    <property type="entry name" value="Gln_synth_cat_dom"/>
</dbReference>
<dbReference type="PROSITE" id="PS51987">
    <property type="entry name" value="GS_CATALYTIC"/>
    <property type="match status" value="1"/>
</dbReference>
<dbReference type="GO" id="GO:0006598">
    <property type="term" value="P:polyamine catabolic process"/>
    <property type="evidence" value="ECO:0007669"/>
    <property type="project" value="TreeGrafter"/>
</dbReference>
<dbReference type="InterPro" id="IPR027303">
    <property type="entry name" value="Gln_synth_gly_rich_site"/>
</dbReference>
<evidence type="ECO:0000256" key="4">
    <source>
        <dbReference type="ARBA" id="ARBA00022840"/>
    </source>
</evidence>
<evidence type="ECO:0000256" key="5">
    <source>
        <dbReference type="ARBA" id="ARBA00022842"/>
    </source>
</evidence>
<evidence type="ECO:0000259" key="9">
    <source>
        <dbReference type="PROSITE" id="PS51987"/>
    </source>
</evidence>
<keyword evidence="5" id="KW-0460">Magnesium</keyword>
<dbReference type="SUPFAM" id="SSF55931">
    <property type="entry name" value="Glutamine synthetase/guanido kinase"/>
    <property type="match status" value="1"/>
</dbReference>
<dbReference type="GO" id="GO:0004356">
    <property type="term" value="F:glutamine synthetase activity"/>
    <property type="evidence" value="ECO:0007669"/>
    <property type="project" value="InterPro"/>
</dbReference>
<evidence type="ECO:0000313" key="11">
    <source>
        <dbReference type="Proteomes" id="UP000297475"/>
    </source>
</evidence>
<dbReference type="GO" id="GO:0005524">
    <property type="term" value="F:ATP binding"/>
    <property type="evidence" value="ECO:0007669"/>
    <property type="project" value="UniProtKB-KW"/>
</dbReference>
<dbReference type="SMART" id="SM01230">
    <property type="entry name" value="Gln-synt_C"/>
    <property type="match status" value="1"/>
</dbReference>
<evidence type="ECO:0000256" key="6">
    <source>
        <dbReference type="PROSITE-ProRule" id="PRU01330"/>
    </source>
</evidence>
<comment type="caution">
    <text evidence="10">The sequence shown here is derived from an EMBL/GenBank/DDBJ whole genome shotgun (WGS) entry which is preliminary data.</text>
</comment>
<name>A0A4Z0WCL5_9GAMM</name>
<comment type="cofactor">
    <cofactor evidence="1">
        <name>Mg(2+)</name>
        <dbReference type="ChEBI" id="CHEBI:18420"/>
    </cofactor>
</comment>
<dbReference type="PANTHER" id="PTHR43785">
    <property type="entry name" value="GAMMA-GLUTAMYLPUTRESCINE SYNTHETASE"/>
    <property type="match status" value="1"/>
</dbReference>
<dbReference type="InterPro" id="IPR008147">
    <property type="entry name" value="Gln_synt_N"/>
</dbReference>
<dbReference type="Proteomes" id="UP000297475">
    <property type="component" value="Unassembled WGS sequence"/>
</dbReference>
<protein>
    <submittedName>
        <fullName evidence="10">Glutamine synthetase</fullName>
    </submittedName>
</protein>
<dbReference type="SUPFAM" id="SSF54368">
    <property type="entry name" value="Glutamine synthetase, N-terminal domain"/>
    <property type="match status" value="1"/>
</dbReference>
<gene>
    <name evidence="10" type="ORF">E4656_15615</name>
</gene>
<organism evidence="10 11">
    <name type="scientific">Natronospirillum operosum</name>
    <dbReference type="NCBI Taxonomy" id="2759953"/>
    <lineage>
        <taxon>Bacteria</taxon>
        <taxon>Pseudomonadati</taxon>
        <taxon>Pseudomonadota</taxon>
        <taxon>Gammaproteobacteria</taxon>
        <taxon>Oceanospirillales</taxon>
        <taxon>Natronospirillaceae</taxon>
        <taxon>Natronospirillum</taxon>
    </lineage>
</organism>
<evidence type="ECO:0000256" key="3">
    <source>
        <dbReference type="ARBA" id="ARBA00022741"/>
    </source>
</evidence>
<dbReference type="GO" id="GO:0006542">
    <property type="term" value="P:glutamine biosynthetic process"/>
    <property type="evidence" value="ECO:0007669"/>
    <property type="project" value="InterPro"/>
</dbReference>
<reference evidence="10 11" key="1">
    <citation type="submission" date="2019-04" db="EMBL/GenBank/DDBJ databases">
        <title>Natronospirillum operosus gen. nov., sp. nov., a haloalkaliphilic satellite isolated from decaying biomass of laboratory culture of cyanobacterium Geitlerinema sp. and proposal of Natronospirillaceae fam. nov. and Saccharospirillaceae fam. nov.</title>
        <authorList>
            <person name="Kevbrin V."/>
            <person name="Boltyanskaya Y."/>
            <person name="Koziaeva V."/>
            <person name="Grouzdev D.S."/>
            <person name="Park M."/>
            <person name="Cho J."/>
        </authorList>
    </citation>
    <scope>NUCLEOTIDE SEQUENCE [LARGE SCALE GENOMIC DNA]</scope>
    <source>
        <strain evidence="10 11">G-116</strain>
    </source>
</reference>
<dbReference type="InterPro" id="IPR036651">
    <property type="entry name" value="Gln_synt_N_sf"/>
</dbReference>
<feature type="domain" description="GS beta-grasp" evidence="8">
    <location>
        <begin position="13"/>
        <end position="107"/>
    </location>
</feature>
<evidence type="ECO:0000313" key="10">
    <source>
        <dbReference type="EMBL" id="TGG91455.1"/>
    </source>
</evidence>
<dbReference type="PROSITE" id="PS00181">
    <property type="entry name" value="GLNA_ATP"/>
    <property type="match status" value="1"/>
</dbReference>
<evidence type="ECO:0000259" key="8">
    <source>
        <dbReference type="PROSITE" id="PS51986"/>
    </source>
</evidence>
<proteinExistence type="inferred from homology"/>
<dbReference type="Gene3D" id="3.30.590.10">
    <property type="entry name" value="Glutamine synthetase/guanido kinase, catalytic domain"/>
    <property type="match status" value="1"/>
</dbReference>
<keyword evidence="3" id="KW-0547">Nucleotide-binding</keyword>
<dbReference type="RefSeq" id="WP_135484239.1">
    <property type="nucleotide sequence ID" value="NZ_SRMF01000008.1"/>
</dbReference>
<dbReference type="InterPro" id="IPR014746">
    <property type="entry name" value="Gln_synth/guanido_kin_cat_dom"/>
</dbReference>
<sequence length="451" mass="49932">MSTELKEFLNAHPDVQTIELLTTDLNGMVRGKRVEREAIRKVYKDGFSLPASVYAVDATGTTVEASGLGMDTGDADRICRPVPGTLTLVPWLEGRAQALVTMFETDGVTPFPADPRQVLQRVLGQFQTLGYAPVVAVELEFYLVDRERDAWGRLQPPVSPTTGRRMNSTQVYSMDDLDDYDAFIQEALRMAREQNLPADGVIAEYAPGQFEVNLHHCKDPMMAADHAIMLKRIIRHAAREFGLEATFMAKPYIDQAGSGTHIHLSMLDDQGQNIFTAEDPEQHTPLRHAIGGLLKTADQSQALLFPTINSYRRLSSEIYAPNSKTWGYDNRTVAMRIPSGDAAAYRVEHRLAGADANPYLAVAAVLAGVQYGLTHKADPGPAVVGNAYEQDHENLADNPRDALRAFEKSAWVQETFGTAFTSVYAACKWGETRLFEQQVTPMELDLLLPYV</sequence>
<keyword evidence="4" id="KW-0067">ATP-binding</keyword>
<keyword evidence="2" id="KW-0436">Ligase</keyword>
<feature type="domain" description="GS catalytic" evidence="9">
    <location>
        <begin position="115"/>
        <end position="451"/>
    </location>
</feature>
<accession>A0A4Z0WCL5</accession>